<evidence type="ECO:0000313" key="1">
    <source>
        <dbReference type="EMBL" id="KAK6941393.1"/>
    </source>
</evidence>
<proteinExistence type="predicted"/>
<dbReference type="Proteomes" id="UP001370490">
    <property type="component" value="Unassembled WGS sequence"/>
</dbReference>
<name>A0AAN8VUV1_9MAGN</name>
<evidence type="ECO:0000313" key="2">
    <source>
        <dbReference type="Proteomes" id="UP001370490"/>
    </source>
</evidence>
<dbReference type="EMBL" id="JBAMMX010000004">
    <property type="protein sequence ID" value="KAK6941393.1"/>
    <property type="molecule type" value="Genomic_DNA"/>
</dbReference>
<evidence type="ECO:0008006" key="3">
    <source>
        <dbReference type="Google" id="ProtNLM"/>
    </source>
</evidence>
<sequence>MVFTNNVPSFDDNWEQLRESMKWVDLLLDFESFLKLQTPDSLFYEQPRSMTHIDDPSIAALTKYYSKVFPPSNTPGVSMLDMCSSWVSHFPAGYKRDRIAGMGTNKEELKRNPVLTEYVVQDLNVSIDHLTKPIDVFKEMCQILEPGGLAILWIMERFETESIARFCWVKYSVSRVL</sequence>
<dbReference type="AlphaFoldDB" id="A0AAN8VUV1"/>
<dbReference type="PANTHER" id="PTHR43036:SF1">
    <property type="entry name" value="S-ADENOSYL-L-METHIONINE-DEPENDENT METHYLTRANSFERASES SUPERFAMILY PROTEIN"/>
    <property type="match status" value="1"/>
</dbReference>
<dbReference type="PANTHER" id="PTHR43036">
    <property type="entry name" value="OSJNBB0011N17.9 PROTEIN"/>
    <property type="match status" value="1"/>
</dbReference>
<keyword evidence="2" id="KW-1185">Reference proteome</keyword>
<gene>
    <name evidence="1" type="ORF">RJ641_026770</name>
</gene>
<organism evidence="1 2">
    <name type="scientific">Dillenia turbinata</name>
    <dbReference type="NCBI Taxonomy" id="194707"/>
    <lineage>
        <taxon>Eukaryota</taxon>
        <taxon>Viridiplantae</taxon>
        <taxon>Streptophyta</taxon>
        <taxon>Embryophyta</taxon>
        <taxon>Tracheophyta</taxon>
        <taxon>Spermatophyta</taxon>
        <taxon>Magnoliopsida</taxon>
        <taxon>eudicotyledons</taxon>
        <taxon>Gunneridae</taxon>
        <taxon>Pentapetalae</taxon>
        <taxon>Dilleniales</taxon>
        <taxon>Dilleniaceae</taxon>
        <taxon>Dillenia</taxon>
    </lineage>
</organism>
<comment type="caution">
    <text evidence="1">The sequence shown here is derived from an EMBL/GenBank/DDBJ whole genome shotgun (WGS) entry which is preliminary data.</text>
</comment>
<reference evidence="1 2" key="1">
    <citation type="submission" date="2023-12" db="EMBL/GenBank/DDBJ databases">
        <title>A high-quality genome assembly for Dillenia turbinata (Dilleniales).</title>
        <authorList>
            <person name="Chanderbali A."/>
        </authorList>
    </citation>
    <scope>NUCLEOTIDE SEQUENCE [LARGE SCALE GENOMIC DNA]</scope>
    <source>
        <strain evidence="1">LSX21</strain>
        <tissue evidence="1">Leaf</tissue>
    </source>
</reference>
<protein>
    <recommendedName>
        <fullName evidence="3">Methyltransferase type 11 domain-containing protein</fullName>
    </recommendedName>
</protein>
<accession>A0AAN8VUV1</accession>